<dbReference type="InterPro" id="IPR036259">
    <property type="entry name" value="MFS_trans_sf"/>
</dbReference>
<accession>A0A9Q0NAF6</accession>
<feature type="transmembrane region" description="Helical" evidence="7">
    <location>
        <begin position="31"/>
        <end position="55"/>
    </location>
</feature>
<evidence type="ECO:0000256" key="3">
    <source>
        <dbReference type="ARBA" id="ARBA00022448"/>
    </source>
</evidence>
<dbReference type="FunFam" id="1.20.1250.20:FF:000427">
    <property type="entry name" value="Battenin"/>
    <property type="match status" value="1"/>
</dbReference>
<comment type="subcellular location">
    <subcellularLocation>
        <location evidence="1">Endomembrane system</location>
        <topology evidence="1">Multi-pass membrane protein</topology>
    </subcellularLocation>
    <subcellularLocation>
        <location evidence="7">Lysosome membrane</location>
        <topology evidence="7">Multi-pass membrane protein</topology>
    </subcellularLocation>
</comment>
<evidence type="ECO:0000256" key="4">
    <source>
        <dbReference type="ARBA" id="ARBA00022692"/>
    </source>
</evidence>
<keyword evidence="3" id="KW-0813">Transport</keyword>
<evidence type="ECO:0000256" key="5">
    <source>
        <dbReference type="ARBA" id="ARBA00022989"/>
    </source>
</evidence>
<dbReference type="EMBL" id="WJQU01000001">
    <property type="protein sequence ID" value="KAJ6646498.1"/>
    <property type="molecule type" value="Genomic_DNA"/>
</dbReference>
<keyword evidence="5 7" id="KW-1133">Transmembrane helix</keyword>
<dbReference type="PANTHER" id="PTHR10981:SF0">
    <property type="entry name" value="BATTENIN"/>
    <property type="match status" value="1"/>
</dbReference>
<dbReference type="Gene3D" id="1.20.1250.20">
    <property type="entry name" value="MFS general substrate transporter like domains"/>
    <property type="match status" value="1"/>
</dbReference>
<proteinExistence type="inferred from homology"/>
<feature type="transmembrane region" description="Helical" evidence="7">
    <location>
        <begin position="197"/>
        <end position="214"/>
    </location>
</feature>
<dbReference type="GO" id="GO:0007040">
    <property type="term" value="P:lysosome organization"/>
    <property type="evidence" value="ECO:0007669"/>
    <property type="project" value="TreeGrafter"/>
</dbReference>
<evidence type="ECO:0000256" key="2">
    <source>
        <dbReference type="ARBA" id="ARBA00007467"/>
    </source>
</evidence>
<reference evidence="8" key="1">
    <citation type="submission" date="2022-07" db="EMBL/GenBank/DDBJ databases">
        <authorList>
            <person name="Trinca V."/>
            <person name="Uliana J.V.C."/>
            <person name="Torres T.T."/>
            <person name="Ward R.J."/>
            <person name="Monesi N."/>
        </authorList>
    </citation>
    <scope>NUCLEOTIDE SEQUENCE</scope>
    <source>
        <strain evidence="8">HSMRA1968</strain>
        <tissue evidence="8">Whole embryos</tissue>
    </source>
</reference>
<dbReference type="Pfam" id="PF02487">
    <property type="entry name" value="CLN3"/>
    <property type="match status" value="1"/>
</dbReference>
<dbReference type="GO" id="GO:0005765">
    <property type="term" value="C:lysosomal membrane"/>
    <property type="evidence" value="ECO:0007669"/>
    <property type="project" value="UniProtKB-SubCell"/>
</dbReference>
<feature type="transmembrane region" description="Helical" evidence="7">
    <location>
        <begin position="405"/>
        <end position="427"/>
    </location>
</feature>
<feature type="transmembrane region" description="Helical" evidence="7">
    <location>
        <begin position="167"/>
        <end position="190"/>
    </location>
</feature>
<dbReference type="PRINTS" id="PR01315">
    <property type="entry name" value="BATTENIN"/>
</dbReference>
<feature type="transmembrane region" description="Helical" evidence="7">
    <location>
        <begin position="370"/>
        <end position="393"/>
    </location>
</feature>
<keyword evidence="9" id="KW-1185">Reference proteome</keyword>
<dbReference type="PIRSF" id="PIRSF015974">
    <property type="entry name" value="CLN3_BTN1"/>
    <property type="match status" value="1"/>
</dbReference>
<dbReference type="Proteomes" id="UP001151699">
    <property type="component" value="Chromosome A"/>
</dbReference>
<name>A0A9Q0NAF6_9DIPT</name>
<organism evidence="8 9">
    <name type="scientific">Pseudolycoriella hygida</name>
    <dbReference type="NCBI Taxonomy" id="35572"/>
    <lineage>
        <taxon>Eukaryota</taxon>
        <taxon>Metazoa</taxon>
        <taxon>Ecdysozoa</taxon>
        <taxon>Arthropoda</taxon>
        <taxon>Hexapoda</taxon>
        <taxon>Insecta</taxon>
        <taxon>Pterygota</taxon>
        <taxon>Neoptera</taxon>
        <taxon>Endopterygota</taxon>
        <taxon>Diptera</taxon>
        <taxon>Nematocera</taxon>
        <taxon>Sciaroidea</taxon>
        <taxon>Sciaridae</taxon>
        <taxon>Pseudolycoriella</taxon>
    </lineage>
</organism>
<evidence type="ECO:0000256" key="7">
    <source>
        <dbReference type="RuleBase" id="RU361113"/>
    </source>
</evidence>
<dbReference type="InterPro" id="IPR018460">
    <property type="entry name" value="Battenin_disease_Cln3_subgr"/>
</dbReference>
<sequence>MAVTQDQSGLNPDNEHDNVTLKDRGLWRDLLAYWILGLCNNYGYVVMLSAAYDIIARFGKKESLTESEPSHDTGRMCNIISTGAILLADVIPSLTIKIIVPFLPFYIHVRTFLAIALQFAGFILVAYAEFEWMALLGIVLTSLSSGLGEASFLAYTSHFNKNVVSTWSSGTGGSGVIGALSYAGLIALGISPVDTMLIMLSVPILEGIAFWIILRRPLKNPTNTQDGGIDNMQYQQSTENLQSTSTIKMSYREDIEKIDQSNESEERFGLKDRILYLPHLLKYMVPITLVYFLEYFINQGLFELVYFPNIWLDKKSQYRWLQVDYQIGVFISRSSVNLVTIEKVWLMAVFQLLNVIIFLFEVIYFFMPSIWIIFAVVFWEGLLGGSAYVNTFYRMSKDVPPGRREFALGVVPIGDAIGIAVAGAVAIPVHNALCQLPIPR</sequence>
<dbReference type="PANTHER" id="PTHR10981">
    <property type="entry name" value="BATTENIN"/>
    <property type="match status" value="1"/>
</dbReference>
<protein>
    <recommendedName>
        <fullName evidence="7">Battenin</fullName>
    </recommendedName>
</protein>
<feature type="transmembrane region" description="Helical" evidence="7">
    <location>
        <begin position="344"/>
        <end position="364"/>
    </location>
</feature>
<gene>
    <name evidence="8" type="primary">CLN3</name>
    <name evidence="8" type="ORF">Bhyg_01710</name>
</gene>
<comment type="similarity">
    <text evidence="2 7">Belongs to the battenin family.</text>
</comment>
<dbReference type="InterPro" id="IPR003492">
    <property type="entry name" value="Battenin_disease_Cln3"/>
</dbReference>
<keyword evidence="4 7" id="KW-0812">Transmembrane</keyword>
<dbReference type="GO" id="GO:0051453">
    <property type="term" value="P:regulation of intracellular pH"/>
    <property type="evidence" value="ECO:0007669"/>
    <property type="project" value="TreeGrafter"/>
</dbReference>
<evidence type="ECO:0000313" key="8">
    <source>
        <dbReference type="EMBL" id="KAJ6646498.1"/>
    </source>
</evidence>
<keyword evidence="6 7" id="KW-0472">Membrane</keyword>
<dbReference type="AlphaFoldDB" id="A0A9Q0NAF6"/>
<comment type="caution">
    <text evidence="8">The sequence shown here is derived from an EMBL/GenBank/DDBJ whole genome shotgun (WGS) entry which is preliminary data.</text>
</comment>
<dbReference type="GO" id="GO:0012505">
    <property type="term" value="C:endomembrane system"/>
    <property type="evidence" value="ECO:0007669"/>
    <property type="project" value="UniProtKB-SubCell"/>
</dbReference>
<evidence type="ECO:0000256" key="6">
    <source>
        <dbReference type="ARBA" id="ARBA00023136"/>
    </source>
</evidence>
<keyword evidence="7" id="KW-0458">Lysosome</keyword>
<evidence type="ECO:0000256" key="1">
    <source>
        <dbReference type="ARBA" id="ARBA00004127"/>
    </source>
</evidence>
<dbReference type="OrthoDB" id="5965864at2759"/>
<dbReference type="SUPFAM" id="SSF103473">
    <property type="entry name" value="MFS general substrate transporter"/>
    <property type="match status" value="1"/>
</dbReference>
<feature type="transmembrane region" description="Helical" evidence="7">
    <location>
        <begin position="134"/>
        <end position="155"/>
    </location>
</feature>
<feature type="transmembrane region" description="Helical" evidence="7">
    <location>
        <begin position="105"/>
        <end position="127"/>
    </location>
</feature>
<evidence type="ECO:0000313" key="9">
    <source>
        <dbReference type="Proteomes" id="UP001151699"/>
    </source>
</evidence>